<evidence type="ECO:0000259" key="2">
    <source>
        <dbReference type="Pfam" id="PF14529"/>
    </source>
</evidence>
<dbReference type="SUPFAM" id="SSF56219">
    <property type="entry name" value="DNase I-like"/>
    <property type="match status" value="1"/>
</dbReference>
<name>A0A1S3D5J4_DIACI</name>
<keyword evidence="1" id="KW-0175">Coiled coil</keyword>
<dbReference type="OMA" id="QLVQFAC"/>
<feature type="domain" description="Endonuclease/exonuclease/phosphatase" evidence="2">
    <location>
        <begin position="82"/>
        <end position="201"/>
    </location>
</feature>
<evidence type="ECO:0000313" key="4">
    <source>
        <dbReference type="RefSeq" id="XP_008474858.1"/>
    </source>
</evidence>
<accession>A0A1S3D5J4</accession>
<organism evidence="3 4">
    <name type="scientific">Diaphorina citri</name>
    <name type="common">Asian citrus psyllid</name>
    <dbReference type="NCBI Taxonomy" id="121845"/>
    <lineage>
        <taxon>Eukaryota</taxon>
        <taxon>Metazoa</taxon>
        <taxon>Ecdysozoa</taxon>
        <taxon>Arthropoda</taxon>
        <taxon>Hexapoda</taxon>
        <taxon>Insecta</taxon>
        <taxon>Pterygota</taxon>
        <taxon>Neoptera</taxon>
        <taxon>Paraneoptera</taxon>
        <taxon>Hemiptera</taxon>
        <taxon>Sternorrhyncha</taxon>
        <taxon>Psylloidea</taxon>
        <taxon>Psyllidae</taxon>
        <taxon>Diaphorininae</taxon>
        <taxon>Diaphorina</taxon>
    </lineage>
</organism>
<dbReference type="InterPro" id="IPR005135">
    <property type="entry name" value="Endo/exonuclease/phosphatase"/>
</dbReference>
<sequence length="404" mass="46235">MSFLQINLNRCINAHNLLEKYATEHNIDVVLMSEPNKNIARTRQYLSDNNTDAALCILGNNVKINGHLQSKGYVGVKTDNTLIISVYISPNIPNTEFEDIINNLCDTLRENSRLHWIVGGDFNAKARDWNSHTTDVKGTILLDAIASIGLCLLNQGDTPTFVRNNQTSFIDITLCSISVVRNITDWKVQEEEESGSDHCYITFKFIPESNQEHIEDYSTRRWKISQEDLVKMQEELVKLRSQWSTDNPEDLIGAIIKACDKTLKKVYAGNGKRRPVYWWNNSIEKLRKTCIKARRKLTRARKSRISLESLTEAYKVARKNLKHEINNSKRQCWVKICEEVNQDVWGQGYKIVTGKLGNRPVKLSEALEKHILEVLFPAAATVDWIYPDVTSDSVPPFKYFGRSG</sequence>
<dbReference type="Gene3D" id="3.60.10.10">
    <property type="entry name" value="Endonuclease/exonuclease/phosphatase"/>
    <property type="match status" value="1"/>
</dbReference>
<dbReference type="RefSeq" id="XP_008474858.1">
    <property type="nucleotide sequence ID" value="XM_008476636.1"/>
</dbReference>
<reference evidence="4" key="1">
    <citation type="submission" date="2025-08" db="UniProtKB">
        <authorList>
            <consortium name="RefSeq"/>
        </authorList>
    </citation>
    <scope>IDENTIFICATION</scope>
</reference>
<dbReference type="Proteomes" id="UP000079169">
    <property type="component" value="Unplaced"/>
</dbReference>
<dbReference type="PANTHER" id="PTHR33273">
    <property type="entry name" value="DOMAIN-CONTAINING PROTEIN, PUTATIVE-RELATED"/>
    <property type="match status" value="1"/>
</dbReference>
<proteinExistence type="predicted"/>
<keyword evidence="3" id="KW-1185">Reference proteome</keyword>
<dbReference type="GeneID" id="103511894"/>
<dbReference type="CDD" id="cd09077">
    <property type="entry name" value="R1-I-EN"/>
    <property type="match status" value="1"/>
</dbReference>
<gene>
    <name evidence="4" type="primary">LOC103511894</name>
</gene>
<protein>
    <submittedName>
        <fullName evidence="4">Uncharacterized protein LOC103511894</fullName>
    </submittedName>
</protein>
<dbReference type="PaxDb" id="121845-A0A1S3D5J4"/>
<dbReference type="PANTHER" id="PTHR33273:SF4">
    <property type="entry name" value="ENDONUCLEASE_EXONUCLEASE_PHOSPHATASE DOMAIN-CONTAINING PROTEIN"/>
    <property type="match status" value="1"/>
</dbReference>
<dbReference type="AlphaFoldDB" id="A0A1S3D5J4"/>
<dbReference type="Pfam" id="PF14529">
    <property type="entry name" value="Exo_endo_phos_2"/>
    <property type="match status" value="1"/>
</dbReference>
<dbReference type="KEGG" id="dci:103511894"/>
<evidence type="ECO:0000313" key="3">
    <source>
        <dbReference type="Proteomes" id="UP000079169"/>
    </source>
</evidence>
<evidence type="ECO:0000256" key="1">
    <source>
        <dbReference type="SAM" id="Coils"/>
    </source>
</evidence>
<feature type="coiled-coil region" evidence="1">
    <location>
        <begin position="283"/>
        <end position="327"/>
    </location>
</feature>
<dbReference type="GO" id="GO:0003824">
    <property type="term" value="F:catalytic activity"/>
    <property type="evidence" value="ECO:0007669"/>
    <property type="project" value="InterPro"/>
</dbReference>
<dbReference type="InterPro" id="IPR036691">
    <property type="entry name" value="Endo/exonu/phosph_ase_sf"/>
</dbReference>